<geneLocation type="mitochondrion" evidence="3"/>
<evidence type="ECO:0000313" key="4">
    <source>
        <dbReference type="Proteomes" id="UP000703269"/>
    </source>
</evidence>
<feature type="transmembrane region" description="Helical" evidence="1">
    <location>
        <begin position="24"/>
        <end position="42"/>
    </location>
</feature>
<evidence type="ECO:0000259" key="2">
    <source>
        <dbReference type="PROSITE" id="PS50164"/>
    </source>
</evidence>
<dbReference type="Gene3D" id="3.40.1440.10">
    <property type="entry name" value="GIY-YIG endonuclease"/>
    <property type="match status" value="1"/>
</dbReference>
<accession>A0A9N7QA78</accession>
<feature type="domain" description="GIY-YIG" evidence="2">
    <location>
        <begin position="88"/>
        <end position="175"/>
    </location>
</feature>
<dbReference type="SMART" id="SM00465">
    <property type="entry name" value="GIYc"/>
    <property type="match status" value="1"/>
</dbReference>
<dbReference type="AlphaFoldDB" id="A0A9N7QA78"/>
<feature type="non-terminal residue" evidence="3">
    <location>
        <position position="1"/>
    </location>
</feature>
<keyword evidence="1" id="KW-1133">Transmembrane helix</keyword>
<evidence type="ECO:0000256" key="1">
    <source>
        <dbReference type="SAM" id="Phobius"/>
    </source>
</evidence>
<proteinExistence type="predicted"/>
<reference evidence="3" key="1">
    <citation type="submission" date="2022-04" db="EMBL/GenBank/DDBJ databases">
        <title>The complete mitochondrial genome of the white-rot fungus Phanerochaete sordida YK-624.</title>
        <authorList>
            <person name="Mori T."/>
            <person name="Dohra H."/>
            <person name="Hirai H."/>
            <person name="Kawagishi H."/>
        </authorList>
    </citation>
    <scope>NUCLEOTIDE SEQUENCE</scope>
    <source>
        <strain evidence="3">YK-624</strain>
    </source>
</reference>
<dbReference type="SUPFAM" id="SSF82771">
    <property type="entry name" value="GIY-YIG endonuclease"/>
    <property type="match status" value="1"/>
</dbReference>
<dbReference type="EMBL" id="LC707859">
    <property type="protein sequence ID" value="BDI12854.1"/>
    <property type="molecule type" value="Genomic_DNA"/>
</dbReference>
<dbReference type="Pfam" id="PF01541">
    <property type="entry name" value="GIY-YIG"/>
    <property type="match status" value="1"/>
</dbReference>
<keyword evidence="3" id="KW-0496">Mitochondrion</keyword>
<dbReference type="Proteomes" id="UP000703269">
    <property type="component" value="Mitochondrion MT"/>
</dbReference>
<organism evidence="3 4">
    <name type="scientific">Phanerochaete sordida</name>
    <dbReference type="NCBI Taxonomy" id="48140"/>
    <lineage>
        <taxon>Eukaryota</taxon>
        <taxon>Fungi</taxon>
        <taxon>Dikarya</taxon>
        <taxon>Basidiomycota</taxon>
        <taxon>Agaricomycotina</taxon>
        <taxon>Agaricomycetes</taxon>
        <taxon>Polyporales</taxon>
        <taxon>Phanerochaetaceae</taxon>
        <taxon>Phanerochaete</taxon>
    </lineage>
</organism>
<protein>
    <recommendedName>
        <fullName evidence="2">GIY-YIG domain-containing protein</fullName>
    </recommendedName>
</protein>
<evidence type="ECO:0000313" key="3">
    <source>
        <dbReference type="EMBL" id="BDI12854.1"/>
    </source>
</evidence>
<dbReference type="InterPro" id="IPR000305">
    <property type="entry name" value="GIY-YIG_endonuc"/>
</dbReference>
<keyword evidence="1" id="KW-0472">Membrane</keyword>
<dbReference type="PROSITE" id="PS50164">
    <property type="entry name" value="GIY_YIG"/>
    <property type="match status" value="1"/>
</dbReference>
<name>A0A9N7QA78_9APHY</name>
<keyword evidence="1" id="KW-0812">Transmembrane</keyword>
<sequence length="176" mass="20792">QRQYAIISLWIKEIWYSPAITERLWFVLKLLFILLFIVYLIFNYNSQCENLNFLSLFSILQFNVVPVKPLVTYDDLSNTNLLRKELKNKAGVYGIINTKTSKQYIGSSLNLYSRLMDHIKGRESNLRLQRSIHKDGLSFFKVVIYFFHNDPAVLLTDIETTLFLLYIILKKRVIQC</sequence>
<dbReference type="InterPro" id="IPR035901">
    <property type="entry name" value="GIY-YIG_endonuc_sf"/>
</dbReference>
<keyword evidence="4" id="KW-1185">Reference proteome</keyword>